<dbReference type="EMBL" id="CP001968">
    <property type="protein sequence ID" value="ADD68023.1"/>
    <property type="molecule type" value="Genomic_DNA"/>
</dbReference>
<keyword evidence="1" id="KW-1133">Transmembrane helix</keyword>
<dbReference type="OrthoDB" id="5402363at2"/>
<gene>
    <name evidence="3" type="ordered locus">Dacet_1251</name>
</gene>
<protein>
    <submittedName>
        <fullName evidence="3">Putative solute symporter protein</fullName>
    </submittedName>
</protein>
<proteinExistence type="predicted"/>
<dbReference type="PaxDb" id="522772-Dacet_1251"/>
<evidence type="ECO:0000313" key="4">
    <source>
        <dbReference type="Proteomes" id="UP000002012"/>
    </source>
</evidence>
<evidence type="ECO:0000259" key="2">
    <source>
        <dbReference type="Pfam" id="PF13937"/>
    </source>
</evidence>
<organism evidence="3 4">
    <name type="scientific">Denitrovibrio acetiphilus (strain DSM 12809 / NBRC 114555 / N2460)</name>
    <dbReference type="NCBI Taxonomy" id="522772"/>
    <lineage>
        <taxon>Bacteria</taxon>
        <taxon>Pseudomonadati</taxon>
        <taxon>Deferribacterota</taxon>
        <taxon>Deferribacteres</taxon>
        <taxon>Deferribacterales</taxon>
        <taxon>Geovibrionaceae</taxon>
        <taxon>Denitrovibrio</taxon>
    </lineage>
</organism>
<evidence type="ECO:0000313" key="3">
    <source>
        <dbReference type="EMBL" id="ADD68023.1"/>
    </source>
</evidence>
<feature type="transmembrane region" description="Helical" evidence="1">
    <location>
        <begin position="67"/>
        <end position="91"/>
    </location>
</feature>
<dbReference type="Pfam" id="PF13937">
    <property type="entry name" value="DUF4212"/>
    <property type="match status" value="1"/>
</dbReference>
<dbReference type="HOGENOM" id="CLU_2287502_0_0_0"/>
<feature type="domain" description="Sodium symporter small subunit" evidence="2">
    <location>
        <begin position="17"/>
        <end position="94"/>
    </location>
</feature>
<evidence type="ECO:0000256" key="1">
    <source>
        <dbReference type="SAM" id="Phobius"/>
    </source>
</evidence>
<dbReference type="NCBIfam" id="TIGR03647">
    <property type="entry name" value="Na_symport_sm"/>
    <property type="match status" value="1"/>
</dbReference>
<keyword evidence="4" id="KW-1185">Reference proteome</keyword>
<feature type="transmembrane region" description="Helical" evidence="1">
    <location>
        <begin position="26"/>
        <end position="47"/>
    </location>
</feature>
<sequence>MTEKEKMLDISFFNPKRAHVKAEVKAASIIIVLWALCWMTTPILLKLTGDSQGIGPLTKATFIGFPLHYWLVAQGTTVGFVLLCLFFVILWNKLVKNSEH</sequence>
<dbReference type="KEGG" id="dap:Dacet_1251"/>
<dbReference type="InterPro" id="IPR019886">
    <property type="entry name" value="Na_symporter_ssu"/>
</dbReference>
<name>D4H7M4_DENA2</name>
<dbReference type="eggNOG" id="COG4327">
    <property type="taxonomic scope" value="Bacteria"/>
</dbReference>
<dbReference type="InParanoid" id="D4H7M4"/>
<reference evidence="3 4" key="1">
    <citation type="journal article" date="2010" name="Stand. Genomic Sci.">
        <title>Complete genome sequence of Denitrovibrio acetiphilus type strain (N2460).</title>
        <authorList>
            <person name="Kiss H."/>
            <person name="Lang E."/>
            <person name="Lapidus A."/>
            <person name="Copeland A."/>
            <person name="Nolan M."/>
            <person name="Glavina Del Rio T."/>
            <person name="Chen F."/>
            <person name="Lucas S."/>
            <person name="Tice H."/>
            <person name="Cheng J.F."/>
            <person name="Han C."/>
            <person name="Goodwin L."/>
            <person name="Pitluck S."/>
            <person name="Liolios K."/>
            <person name="Pati A."/>
            <person name="Ivanova N."/>
            <person name="Mavromatis K."/>
            <person name="Chen A."/>
            <person name="Palaniappan K."/>
            <person name="Land M."/>
            <person name="Hauser L."/>
            <person name="Chang Y.J."/>
            <person name="Jeffries C.D."/>
            <person name="Detter J.C."/>
            <person name="Brettin T."/>
            <person name="Spring S."/>
            <person name="Rohde M."/>
            <person name="Goker M."/>
            <person name="Woyke T."/>
            <person name="Bristow J."/>
            <person name="Eisen J.A."/>
            <person name="Markowitz V."/>
            <person name="Hugenholtz P."/>
            <person name="Kyrpides N.C."/>
            <person name="Klenk H.P."/>
        </authorList>
    </citation>
    <scope>NUCLEOTIDE SEQUENCE [LARGE SCALE GENOMIC DNA]</scope>
    <source>
        <strain evidence="4">DSM 12809 / NBRC 114555 / N2460</strain>
    </source>
</reference>
<dbReference type="Proteomes" id="UP000002012">
    <property type="component" value="Chromosome"/>
</dbReference>
<keyword evidence="1" id="KW-0812">Transmembrane</keyword>
<dbReference type="RefSeq" id="WP_013010545.1">
    <property type="nucleotide sequence ID" value="NC_013943.1"/>
</dbReference>
<keyword evidence="1" id="KW-0472">Membrane</keyword>
<accession>D4H7M4</accession>
<dbReference type="AlphaFoldDB" id="D4H7M4"/>
<dbReference type="STRING" id="522772.Dacet_1251"/>